<keyword evidence="3" id="KW-1185">Reference proteome</keyword>
<dbReference type="PANTHER" id="PTHR37254:SF1">
    <property type="entry name" value="OS01G0100500 PROTEIN"/>
    <property type="match status" value="1"/>
</dbReference>
<gene>
    <name evidence="2" type="ORF">POTOM_045476</name>
</gene>
<keyword evidence="1" id="KW-0472">Membrane</keyword>
<evidence type="ECO:0000313" key="2">
    <source>
        <dbReference type="EMBL" id="KAG6750961.1"/>
    </source>
</evidence>
<evidence type="ECO:0000256" key="1">
    <source>
        <dbReference type="SAM" id="Phobius"/>
    </source>
</evidence>
<dbReference type="Proteomes" id="UP000886885">
    <property type="component" value="Chromosome 13D"/>
</dbReference>
<dbReference type="OrthoDB" id="1909934at2759"/>
<reference evidence="2" key="1">
    <citation type="journal article" date="2020" name="bioRxiv">
        <title>Hybrid origin of Populus tomentosa Carr. identified through genome sequencing and phylogenomic analysis.</title>
        <authorList>
            <person name="An X."/>
            <person name="Gao K."/>
            <person name="Chen Z."/>
            <person name="Li J."/>
            <person name="Yang X."/>
            <person name="Yang X."/>
            <person name="Zhou J."/>
            <person name="Guo T."/>
            <person name="Zhao T."/>
            <person name="Huang S."/>
            <person name="Miao D."/>
            <person name="Khan W.U."/>
            <person name="Rao P."/>
            <person name="Ye M."/>
            <person name="Lei B."/>
            <person name="Liao W."/>
            <person name="Wang J."/>
            <person name="Ji L."/>
            <person name="Li Y."/>
            <person name="Guo B."/>
            <person name="Mustafa N.S."/>
            <person name="Li S."/>
            <person name="Yun Q."/>
            <person name="Keller S.R."/>
            <person name="Mao J."/>
            <person name="Zhang R."/>
            <person name="Strauss S.H."/>
        </authorList>
    </citation>
    <scope>NUCLEOTIDE SEQUENCE</scope>
    <source>
        <strain evidence="2">GM15</strain>
        <tissue evidence="2">Leaf</tissue>
    </source>
</reference>
<sequence length="724" mass="82686">MTTTSIKCPSKSIIYNTSRCACPTGQFLNSTTNSCSYFWGRSAIYTDTGVELDNSFGFSFPETIFSFDSIKKFTQSQAVFLEATLVMVASWLLFCFFLRFTKLEHHGTHNKWFRIRWWISRLDICFATRHWLDDRKVVVKRKTELGGAFSIASWMLFIGLFATLLYQIISKRTIEVHNVRATNAPDLASFTNDMEFNITTVSSMSCSNLQGLGTLVTGNPGFIDHRVAPLTDFVNYTCRNTSMGPTLTFKCSKCHLNRDYMYISWQFVDLPSTPATAVGFQFNLSAKDHADKKHVSFVSGTLKSGSTFDDRPVTFRGKDSNILKFNLFPRIYHNLHDLRLIQPLFHEFLPGSFFGETSQLQASLETSSDGLINTTLSISYLSSYIVEIESQNIMGPGRLIYFDCLLDFCVVTVELLACVFNEKLLFDAERHLMTGKIRRRSLLEEREEDFHIDLAKKPKVFNTFRDKWCPISFLADLGGLYCISIGIFFYFLVQCEYRVKRLRNEDVTMRQIRNRLKAREHWDKLRKYVMYTWGCNTLDNDYKSTKQGSSCTGFMIPSIRGNGSLHGNKSSRKKLQNREDSVSFNRKVSISSEKNSIAEHTFTQVVKPFIAESVLNSEERLLDSREEHPPKGEVLISSNDRKQHSVGFYEGGASKPQAYSCEDDDVIPIPPPLEFNAGSEVEMSDILKNLHRLHDYNVMLREKFLANQSLLHALASKSTSLTNG</sequence>
<name>A0A8X7YHV7_POPTO</name>
<dbReference type="AlphaFoldDB" id="A0A8X7YHV7"/>
<evidence type="ECO:0008006" key="4">
    <source>
        <dbReference type="Google" id="ProtNLM"/>
    </source>
</evidence>
<organism evidence="2 3">
    <name type="scientific">Populus tomentosa</name>
    <name type="common">Chinese white poplar</name>
    <dbReference type="NCBI Taxonomy" id="118781"/>
    <lineage>
        <taxon>Eukaryota</taxon>
        <taxon>Viridiplantae</taxon>
        <taxon>Streptophyta</taxon>
        <taxon>Embryophyta</taxon>
        <taxon>Tracheophyta</taxon>
        <taxon>Spermatophyta</taxon>
        <taxon>Magnoliopsida</taxon>
        <taxon>eudicotyledons</taxon>
        <taxon>Gunneridae</taxon>
        <taxon>Pentapetalae</taxon>
        <taxon>rosids</taxon>
        <taxon>fabids</taxon>
        <taxon>Malpighiales</taxon>
        <taxon>Salicaceae</taxon>
        <taxon>Saliceae</taxon>
        <taxon>Populus</taxon>
    </lineage>
</organism>
<feature type="transmembrane region" description="Helical" evidence="1">
    <location>
        <begin position="78"/>
        <end position="98"/>
    </location>
</feature>
<feature type="transmembrane region" description="Helical" evidence="1">
    <location>
        <begin position="471"/>
        <end position="493"/>
    </location>
</feature>
<evidence type="ECO:0000313" key="3">
    <source>
        <dbReference type="Proteomes" id="UP000886885"/>
    </source>
</evidence>
<comment type="caution">
    <text evidence="2">The sequence shown here is derived from an EMBL/GenBank/DDBJ whole genome shotgun (WGS) entry which is preliminary data.</text>
</comment>
<keyword evidence="1" id="KW-1133">Transmembrane helix</keyword>
<dbReference type="EMBL" id="JAAWWB010000026">
    <property type="protein sequence ID" value="KAG6750961.1"/>
    <property type="molecule type" value="Genomic_DNA"/>
</dbReference>
<feature type="transmembrane region" description="Helical" evidence="1">
    <location>
        <begin position="145"/>
        <end position="169"/>
    </location>
</feature>
<protein>
    <recommendedName>
        <fullName evidence="4">Transmembrane protein</fullName>
    </recommendedName>
</protein>
<accession>A0A8X7YHV7</accession>
<keyword evidence="1" id="KW-0812">Transmembrane</keyword>
<proteinExistence type="predicted"/>
<dbReference type="PANTHER" id="PTHR37254">
    <property type="entry name" value="OS01G0100500 PROTEIN"/>
    <property type="match status" value="1"/>
</dbReference>